<evidence type="ECO:0000256" key="4">
    <source>
        <dbReference type="ARBA" id="ARBA00022989"/>
    </source>
</evidence>
<keyword evidence="4 6" id="KW-1133">Transmembrane helix</keyword>
<keyword evidence="5 6" id="KW-0472">Membrane</keyword>
<evidence type="ECO:0000313" key="7">
    <source>
        <dbReference type="EMBL" id="OGK48272.1"/>
    </source>
</evidence>
<dbReference type="GO" id="GO:0005886">
    <property type="term" value="C:plasma membrane"/>
    <property type="evidence" value="ECO:0007669"/>
    <property type="project" value="UniProtKB-SubCell"/>
</dbReference>
<dbReference type="PANTHER" id="PTHR30294">
    <property type="entry name" value="MEMBRANE COMPONENT OF ABC TRANSPORTER YHHJ-RELATED"/>
    <property type="match status" value="1"/>
</dbReference>
<reference evidence="7 8" key="1">
    <citation type="journal article" date="2016" name="Nat. Commun.">
        <title>Thousands of microbial genomes shed light on interconnected biogeochemical processes in an aquifer system.</title>
        <authorList>
            <person name="Anantharaman K."/>
            <person name="Brown C.T."/>
            <person name="Hug L.A."/>
            <person name="Sharon I."/>
            <person name="Castelle C.J."/>
            <person name="Probst A.J."/>
            <person name="Thomas B.C."/>
            <person name="Singh A."/>
            <person name="Wilkins M.J."/>
            <person name="Karaoz U."/>
            <person name="Brodie E.L."/>
            <person name="Williams K.H."/>
            <person name="Hubbard S.S."/>
            <person name="Banfield J.F."/>
        </authorList>
    </citation>
    <scope>NUCLEOTIDE SEQUENCE [LARGE SCALE GENOMIC DNA]</scope>
</reference>
<feature type="transmembrane region" description="Helical" evidence="6">
    <location>
        <begin position="51"/>
        <end position="69"/>
    </location>
</feature>
<keyword evidence="2" id="KW-1003">Cell membrane</keyword>
<dbReference type="AlphaFoldDB" id="A0A1F7IY35"/>
<organism evidence="7 8">
    <name type="scientific">Candidatus Roizmanbacteria bacterium RIFCSPLOWO2_01_FULL_38_12</name>
    <dbReference type="NCBI Taxonomy" id="1802061"/>
    <lineage>
        <taxon>Bacteria</taxon>
        <taxon>Candidatus Roizmaniibacteriota</taxon>
    </lineage>
</organism>
<proteinExistence type="predicted"/>
<feature type="transmembrane region" description="Helical" evidence="6">
    <location>
        <begin position="132"/>
        <end position="154"/>
    </location>
</feature>
<evidence type="ECO:0000256" key="6">
    <source>
        <dbReference type="SAM" id="Phobius"/>
    </source>
</evidence>
<name>A0A1F7IY35_9BACT</name>
<feature type="transmembrane region" description="Helical" evidence="6">
    <location>
        <begin position="90"/>
        <end position="120"/>
    </location>
</feature>
<gene>
    <name evidence="7" type="ORF">A3A93_01345</name>
</gene>
<comment type="subcellular location">
    <subcellularLocation>
        <location evidence="1">Cell membrane</location>
        <topology evidence="1">Multi-pass membrane protein</topology>
    </subcellularLocation>
</comment>
<evidence type="ECO:0000313" key="8">
    <source>
        <dbReference type="Proteomes" id="UP000177141"/>
    </source>
</evidence>
<dbReference type="EMBL" id="MGAL01000017">
    <property type="protein sequence ID" value="OGK48272.1"/>
    <property type="molecule type" value="Genomic_DNA"/>
</dbReference>
<evidence type="ECO:0000256" key="3">
    <source>
        <dbReference type="ARBA" id="ARBA00022692"/>
    </source>
</evidence>
<feature type="transmembrane region" description="Helical" evidence="6">
    <location>
        <begin position="161"/>
        <end position="190"/>
    </location>
</feature>
<sequence>MFALYKKELQFYLNNPIGYIVIVLFGVFANFLFVKDIFLYGSASLRPFFDILPWLMMVFVPAVAMRTFSEEKKNNTIEILLSLPISETQIVLAKFFALLTIVAVGLLLTLSLPVSLYFLVTTTGSRIYIPELLIGYLGQIFMAAAFLSLSMFYSSQTKNQIIAFLASVITIFFLIIFSTDFVASFLPFIIQTGLAYLSPITQVGALSKGVVDIRAVYYFLSFIIVFLFLTIIDVERRD</sequence>
<protein>
    <recommendedName>
        <fullName evidence="9">ABC transporter</fullName>
    </recommendedName>
</protein>
<dbReference type="PANTHER" id="PTHR30294:SF29">
    <property type="entry name" value="MULTIDRUG ABC TRANSPORTER PERMEASE YBHS-RELATED"/>
    <property type="match status" value="1"/>
</dbReference>
<evidence type="ECO:0000256" key="5">
    <source>
        <dbReference type="ARBA" id="ARBA00023136"/>
    </source>
</evidence>
<comment type="caution">
    <text evidence="7">The sequence shown here is derived from an EMBL/GenBank/DDBJ whole genome shotgun (WGS) entry which is preliminary data.</text>
</comment>
<feature type="transmembrane region" description="Helical" evidence="6">
    <location>
        <begin position="215"/>
        <end position="234"/>
    </location>
</feature>
<dbReference type="STRING" id="1802061.A3A93_01345"/>
<feature type="transmembrane region" description="Helical" evidence="6">
    <location>
        <begin position="12"/>
        <end position="31"/>
    </location>
</feature>
<evidence type="ECO:0000256" key="2">
    <source>
        <dbReference type="ARBA" id="ARBA00022475"/>
    </source>
</evidence>
<accession>A0A1F7IY35</accession>
<dbReference type="Pfam" id="PF12730">
    <property type="entry name" value="ABC2_membrane_4"/>
    <property type="match status" value="1"/>
</dbReference>
<dbReference type="InterPro" id="IPR051449">
    <property type="entry name" value="ABC-2_transporter_component"/>
</dbReference>
<keyword evidence="3 6" id="KW-0812">Transmembrane</keyword>
<evidence type="ECO:0000256" key="1">
    <source>
        <dbReference type="ARBA" id="ARBA00004651"/>
    </source>
</evidence>
<dbReference type="GO" id="GO:0140359">
    <property type="term" value="F:ABC-type transporter activity"/>
    <property type="evidence" value="ECO:0007669"/>
    <property type="project" value="InterPro"/>
</dbReference>
<evidence type="ECO:0008006" key="9">
    <source>
        <dbReference type="Google" id="ProtNLM"/>
    </source>
</evidence>
<dbReference type="Proteomes" id="UP000177141">
    <property type="component" value="Unassembled WGS sequence"/>
</dbReference>